<keyword evidence="1" id="KW-0229">DNA integration</keyword>
<dbReference type="EMBL" id="JBGEDP010000001">
    <property type="protein sequence ID" value="MEY8013835.1"/>
    <property type="molecule type" value="Genomic_DNA"/>
</dbReference>
<comment type="caution">
    <text evidence="7">The sequence shown here is derived from an EMBL/GenBank/DDBJ whole genome shotgun (WGS) entry which is preliminary data.</text>
</comment>
<organism evidence="7 8">
    <name type="scientific">Mycobacterium servetii</name>
    <dbReference type="NCBI Taxonomy" id="3237418"/>
    <lineage>
        <taxon>Bacteria</taxon>
        <taxon>Bacillati</taxon>
        <taxon>Actinomycetota</taxon>
        <taxon>Actinomycetes</taxon>
        <taxon>Mycobacteriales</taxon>
        <taxon>Mycobacteriaceae</taxon>
        <taxon>Mycobacterium</taxon>
    </lineage>
</organism>
<feature type="domain" description="Tyr recombinase" evidence="5">
    <location>
        <begin position="110"/>
        <end position="291"/>
    </location>
</feature>
<dbReference type="InterPro" id="IPR013762">
    <property type="entry name" value="Integrase-like_cat_sf"/>
</dbReference>
<evidence type="ECO:0000256" key="3">
    <source>
        <dbReference type="ARBA" id="ARBA00023172"/>
    </source>
</evidence>
<dbReference type="PROSITE" id="PS51898">
    <property type="entry name" value="TYR_RECOMBINASE"/>
    <property type="match status" value="1"/>
</dbReference>
<dbReference type="InterPro" id="IPR004107">
    <property type="entry name" value="Integrase_SAM-like_N"/>
</dbReference>
<dbReference type="PANTHER" id="PTHR30349">
    <property type="entry name" value="PHAGE INTEGRASE-RELATED"/>
    <property type="match status" value="1"/>
</dbReference>
<evidence type="ECO:0000256" key="2">
    <source>
        <dbReference type="ARBA" id="ARBA00023125"/>
    </source>
</evidence>
<keyword evidence="2 4" id="KW-0238">DNA-binding</keyword>
<accession>A0ABV4BU68</accession>
<name>A0ABV4BU68_9MYCO</name>
<sequence>MSESLESLRGSFNRSLRVEGKSDRTLVLYGQSITYFSQWLAQRGQAADVSALDRETVLRWLDFLRGRGLAAGTIRTRWRGLRRFANWLLAEGIIDADPLAGIVIDKPEPPPVPVLTDDELAALIRACKGTRFVDRRDEAVIRLLIDCGLRVSEVTGIDLDHLDLDGESVTVTGKGSRVRPAYFGARTGQALDRYIRARRGHRHASSSALFLGERGRFTPDGVRERLKIRADMAGLDPAKIHPHRFRHTNAHDFLLAGGQERDLKRLMGWRSDTMLERYGASAADHRAREAARRLRRGDRV</sequence>
<proteinExistence type="predicted"/>
<evidence type="ECO:0000256" key="1">
    <source>
        <dbReference type="ARBA" id="ARBA00022908"/>
    </source>
</evidence>
<dbReference type="PROSITE" id="PS51900">
    <property type="entry name" value="CB"/>
    <property type="match status" value="1"/>
</dbReference>
<dbReference type="InterPro" id="IPR010998">
    <property type="entry name" value="Integrase_recombinase_N"/>
</dbReference>
<dbReference type="InterPro" id="IPR044068">
    <property type="entry name" value="CB"/>
</dbReference>
<dbReference type="PANTHER" id="PTHR30349:SF88">
    <property type="entry name" value="BLL1584 PROTEIN"/>
    <property type="match status" value="1"/>
</dbReference>
<dbReference type="Proteomes" id="UP001564760">
    <property type="component" value="Unassembled WGS sequence"/>
</dbReference>
<evidence type="ECO:0000259" key="6">
    <source>
        <dbReference type="PROSITE" id="PS51900"/>
    </source>
</evidence>
<feature type="domain" description="Core-binding (CB)" evidence="6">
    <location>
        <begin position="3"/>
        <end position="89"/>
    </location>
</feature>
<keyword evidence="8" id="KW-1185">Reference proteome</keyword>
<dbReference type="SUPFAM" id="SSF56349">
    <property type="entry name" value="DNA breaking-rejoining enzymes"/>
    <property type="match status" value="1"/>
</dbReference>
<gene>
    <name evidence="7" type="ORF">AB8998_01580</name>
</gene>
<dbReference type="RefSeq" id="WP_369736490.1">
    <property type="nucleotide sequence ID" value="NZ_JBGEDP010000001.1"/>
</dbReference>
<protein>
    <submittedName>
        <fullName evidence="7">Tyrosine-type recombinase/integrase</fullName>
    </submittedName>
</protein>
<dbReference type="Gene3D" id="1.10.443.10">
    <property type="entry name" value="Intergrase catalytic core"/>
    <property type="match status" value="1"/>
</dbReference>
<evidence type="ECO:0000256" key="4">
    <source>
        <dbReference type="PROSITE-ProRule" id="PRU01248"/>
    </source>
</evidence>
<evidence type="ECO:0000313" key="7">
    <source>
        <dbReference type="EMBL" id="MEY8013835.1"/>
    </source>
</evidence>
<dbReference type="Gene3D" id="1.10.150.130">
    <property type="match status" value="1"/>
</dbReference>
<dbReference type="InterPro" id="IPR011010">
    <property type="entry name" value="DNA_brk_join_enz"/>
</dbReference>
<evidence type="ECO:0000259" key="5">
    <source>
        <dbReference type="PROSITE" id="PS51898"/>
    </source>
</evidence>
<reference evidence="7 8" key="1">
    <citation type="submission" date="2024-08" db="EMBL/GenBank/DDBJ databases">
        <title>Mycobacterium servetensis sp. nov., a novel rapid-growing mycobacterial species recovered from a human patient in Zaragoza, Spain.</title>
        <authorList>
            <person name="Tristancho-Baro A.I."/>
            <person name="Buenestado-Serrano S."/>
            <person name="Garcia De Viedma D."/>
            <person name="Milagro-Beamonte A."/>
            <person name="Burillo N."/>
            <person name="Sanz S."/>
            <person name="Lopez-Calleja A.I."/>
            <person name="Penas-Utrilla D."/>
            <person name="Guardingo M."/>
            <person name="Garcia M.J."/>
            <person name="Vinuelas-Bayon J."/>
        </authorList>
    </citation>
    <scope>NUCLEOTIDE SEQUENCE [LARGE SCALE GENOMIC DNA]</scope>
    <source>
        <strain evidence="8">HUMS_12744610</strain>
    </source>
</reference>
<dbReference type="Pfam" id="PF00589">
    <property type="entry name" value="Phage_integrase"/>
    <property type="match status" value="1"/>
</dbReference>
<dbReference type="InterPro" id="IPR002104">
    <property type="entry name" value="Integrase_catalytic"/>
</dbReference>
<dbReference type="InterPro" id="IPR050090">
    <property type="entry name" value="Tyrosine_recombinase_XerCD"/>
</dbReference>
<keyword evidence="3" id="KW-0233">DNA recombination</keyword>
<evidence type="ECO:0000313" key="8">
    <source>
        <dbReference type="Proteomes" id="UP001564760"/>
    </source>
</evidence>
<dbReference type="Pfam" id="PF02899">
    <property type="entry name" value="Phage_int_SAM_1"/>
    <property type="match status" value="1"/>
</dbReference>